<reference evidence="1 2" key="1">
    <citation type="submission" date="2019-07" db="EMBL/GenBank/DDBJ databases">
        <title>Whole genome shotgun sequence of Brevifollis gellanilyticus NBRC 108608.</title>
        <authorList>
            <person name="Hosoyama A."/>
            <person name="Uohara A."/>
            <person name="Ohji S."/>
            <person name="Ichikawa N."/>
        </authorList>
    </citation>
    <scope>NUCLEOTIDE SEQUENCE [LARGE SCALE GENOMIC DNA]</scope>
    <source>
        <strain evidence="1 2">NBRC 108608</strain>
    </source>
</reference>
<organism evidence="1 2">
    <name type="scientific">Brevifollis gellanilyticus</name>
    <dbReference type="NCBI Taxonomy" id="748831"/>
    <lineage>
        <taxon>Bacteria</taxon>
        <taxon>Pseudomonadati</taxon>
        <taxon>Verrucomicrobiota</taxon>
        <taxon>Verrucomicrobiia</taxon>
        <taxon>Verrucomicrobiales</taxon>
        <taxon>Verrucomicrobiaceae</taxon>
    </lineage>
</organism>
<dbReference type="AlphaFoldDB" id="A0A512MGU1"/>
<protein>
    <submittedName>
        <fullName evidence="1">Uncharacterized protein</fullName>
    </submittedName>
</protein>
<comment type="caution">
    <text evidence="1">The sequence shown here is derived from an EMBL/GenBank/DDBJ whole genome shotgun (WGS) entry which is preliminary data.</text>
</comment>
<accession>A0A512MGU1</accession>
<dbReference type="EMBL" id="BKAG01000063">
    <property type="protein sequence ID" value="GEP45944.1"/>
    <property type="molecule type" value="Genomic_DNA"/>
</dbReference>
<sequence>MPAMTLIAPPAWARPLERYVDGFGEENLAEVMAQRAAILAAVQQAVQRYIDNPQLTADTAAEWFPARERLTGEYYIGEESYWQIQDTKFHRQSCPAGHHFSYMARCLEYVWHENQTGQDYLGLEVHFAWDPLSKTFLHEGDVDSSSI</sequence>
<keyword evidence="2" id="KW-1185">Reference proteome</keyword>
<evidence type="ECO:0000313" key="1">
    <source>
        <dbReference type="EMBL" id="GEP45944.1"/>
    </source>
</evidence>
<name>A0A512MGU1_9BACT</name>
<gene>
    <name evidence="1" type="ORF">BGE01nite_52350</name>
</gene>
<evidence type="ECO:0000313" key="2">
    <source>
        <dbReference type="Proteomes" id="UP000321577"/>
    </source>
</evidence>
<proteinExistence type="predicted"/>
<dbReference type="Proteomes" id="UP000321577">
    <property type="component" value="Unassembled WGS sequence"/>
</dbReference>